<accession>A0A8T1PAF8</accession>
<dbReference type="EMBL" id="CM031817">
    <property type="protein sequence ID" value="KAG6641039.1"/>
    <property type="molecule type" value="Genomic_DNA"/>
</dbReference>
<dbReference type="Proteomes" id="UP000811609">
    <property type="component" value="Chromosome 9"/>
</dbReference>
<organism evidence="1 2">
    <name type="scientific">Carya illinoinensis</name>
    <name type="common">Pecan</name>
    <dbReference type="NCBI Taxonomy" id="32201"/>
    <lineage>
        <taxon>Eukaryota</taxon>
        <taxon>Viridiplantae</taxon>
        <taxon>Streptophyta</taxon>
        <taxon>Embryophyta</taxon>
        <taxon>Tracheophyta</taxon>
        <taxon>Spermatophyta</taxon>
        <taxon>Magnoliopsida</taxon>
        <taxon>eudicotyledons</taxon>
        <taxon>Gunneridae</taxon>
        <taxon>Pentapetalae</taxon>
        <taxon>rosids</taxon>
        <taxon>fabids</taxon>
        <taxon>Fagales</taxon>
        <taxon>Juglandaceae</taxon>
        <taxon>Carya</taxon>
    </lineage>
</organism>
<gene>
    <name evidence="1" type="ORF">CIPAW_09G045800</name>
</gene>
<name>A0A8T1PAF8_CARIL</name>
<reference evidence="1" key="1">
    <citation type="submission" date="2020-12" db="EMBL/GenBank/DDBJ databases">
        <title>WGS assembly of Carya illinoinensis cv. Pawnee.</title>
        <authorList>
            <person name="Platts A."/>
            <person name="Shu S."/>
            <person name="Wright S."/>
            <person name="Barry K."/>
            <person name="Edger P."/>
            <person name="Pires J.C."/>
            <person name="Schmutz J."/>
        </authorList>
    </citation>
    <scope>NUCLEOTIDE SEQUENCE</scope>
    <source>
        <tissue evidence="1">Leaf</tissue>
    </source>
</reference>
<comment type="caution">
    <text evidence="1">The sequence shown here is derived from an EMBL/GenBank/DDBJ whole genome shotgun (WGS) entry which is preliminary data.</text>
</comment>
<protein>
    <submittedName>
        <fullName evidence="1">Uncharacterized protein</fullName>
    </submittedName>
</protein>
<proteinExistence type="predicted"/>
<dbReference type="AlphaFoldDB" id="A0A8T1PAF8"/>
<evidence type="ECO:0000313" key="2">
    <source>
        <dbReference type="Proteomes" id="UP000811609"/>
    </source>
</evidence>
<keyword evidence="2" id="KW-1185">Reference proteome</keyword>
<evidence type="ECO:0000313" key="1">
    <source>
        <dbReference type="EMBL" id="KAG6641039.1"/>
    </source>
</evidence>
<sequence length="99" mass="11789">MSYRYSTYEFISFTFQTITLILFCFSNSYSISYGTKIHIIFFLGSLSYFQDKTVQDLNQAIIFLLQWVSKNKYVYKSTDRNKDTIKMETTISKFRNTTC</sequence>